<sequence>MINPEKILVTCLSTGEIRYIDETMLLFKTLNAFGGTLSKAKKIACFTKNIDEIYKQKLSHLGVQVKIVDKINSPDVFSSRLQVLTLDEDYEFLVALDTDIIVTNDFSKFLQQDSIGVPIEDDDLLSIRNWKDVFQHFNIEFPKARVNTSFTNLNTIPYFGASVLLVPKMFVKNLYSTWKYYIKELWNNHKKFLDIEQALIYHNIQYAFALTLHDLKMNYNLLPISMNLSTHIGCHKDLIPKFQEPLLMDSRNNGEFLHDYLKPYRKKLSNLDPFLIHYHHRRTSSGHVRYCYYENINKKLDQINREIDPNLDYEMIVDKLYIDVLRRPADNAGLRHYADLLEKKQFDLKSLEIHFRNSEEYTKLIKSGKLIKN</sequence>
<organism evidence="2">
    <name type="scientific">marine metagenome</name>
    <dbReference type="NCBI Taxonomy" id="408172"/>
    <lineage>
        <taxon>unclassified sequences</taxon>
        <taxon>metagenomes</taxon>
        <taxon>ecological metagenomes</taxon>
    </lineage>
</organism>
<gene>
    <name evidence="2" type="ORF">METZ01_LOCUS112779</name>
</gene>
<reference evidence="2" key="1">
    <citation type="submission" date="2018-05" db="EMBL/GenBank/DDBJ databases">
        <authorList>
            <person name="Lanie J.A."/>
            <person name="Ng W.-L."/>
            <person name="Kazmierczak K.M."/>
            <person name="Andrzejewski T.M."/>
            <person name="Davidsen T.M."/>
            <person name="Wayne K.J."/>
            <person name="Tettelin H."/>
            <person name="Glass J.I."/>
            <person name="Rusch D."/>
            <person name="Podicherti R."/>
            <person name="Tsui H.-C.T."/>
            <person name="Winkler M.E."/>
        </authorList>
    </citation>
    <scope>NUCLEOTIDE SEQUENCE</scope>
</reference>
<evidence type="ECO:0000259" key="1">
    <source>
        <dbReference type="Pfam" id="PF13946"/>
    </source>
</evidence>
<evidence type="ECO:0000313" key="2">
    <source>
        <dbReference type="EMBL" id="SVA59925.1"/>
    </source>
</evidence>
<protein>
    <recommendedName>
        <fullName evidence="1">DUF4214 domain-containing protein</fullName>
    </recommendedName>
</protein>
<dbReference type="Gene3D" id="3.90.550.10">
    <property type="entry name" value="Spore Coat Polysaccharide Biosynthesis Protein SpsA, Chain A"/>
    <property type="match status" value="1"/>
</dbReference>
<accession>A0A381X593</accession>
<dbReference type="SUPFAM" id="SSF53448">
    <property type="entry name" value="Nucleotide-diphospho-sugar transferases"/>
    <property type="match status" value="1"/>
</dbReference>
<dbReference type="EMBL" id="UINC01013971">
    <property type="protein sequence ID" value="SVA59925.1"/>
    <property type="molecule type" value="Genomic_DNA"/>
</dbReference>
<dbReference type="AlphaFoldDB" id="A0A381X593"/>
<dbReference type="InterPro" id="IPR029044">
    <property type="entry name" value="Nucleotide-diphossugar_trans"/>
</dbReference>
<dbReference type="InterPro" id="IPR025282">
    <property type="entry name" value="DUF4214"/>
</dbReference>
<feature type="domain" description="DUF4214" evidence="1">
    <location>
        <begin position="310"/>
        <end position="363"/>
    </location>
</feature>
<dbReference type="Pfam" id="PF13946">
    <property type="entry name" value="DUF4214"/>
    <property type="match status" value="1"/>
</dbReference>
<name>A0A381X593_9ZZZZ</name>
<proteinExistence type="predicted"/>